<name>A0A7R7VZC1_ASPKA</name>
<organism evidence="1 2">
    <name type="scientific">Aspergillus kawachii</name>
    <name type="common">White koji mold</name>
    <name type="synonym">Aspergillus awamori var. kawachi</name>
    <dbReference type="NCBI Taxonomy" id="1069201"/>
    <lineage>
        <taxon>Eukaryota</taxon>
        <taxon>Fungi</taxon>
        <taxon>Dikarya</taxon>
        <taxon>Ascomycota</taxon>
        <taxon>Pezizomycotina</taxon>
        <taxon>Eurotiomycetes</taxon>
        <taxon>Eurotiomycetidae</taxon>
        <taxon>Eurotiales</taxon>
        <taxon>Aspergillaceae</taxon>
        <taxon>Aspergillus</taxon>
        <taxon>Aspergillus subgen. Circumdati</taxon>
    </lineage>
</organism>
<dbReference type="KEGG" id="aluc:AKAW2_10569A"/>
<reference evidence="1" key="2">
    <citation type="submission" date="2021-02" db="EMBL/GenBank/DDBJ databases">
        <title>Aspergillus luchuensis mut. kawachii IFO 4304 genome sequence.</title>
        <authorList>
            <person name="Mori K."/>
            <person name="Kadooka C."/>
            <person name="Goto M."/>
            <person name="Futagami T."/>
        </authorList>
    </citation>
    <scope>NUCLEOTIDE SEQUENCE</scope>
    <source>
        <strain evidence="1">IFO 4308</strain>
    </source>
</reference>
<dbReference type="GeneID" id="64954848"/>
<keyword evidence="2" id="KW-1185">Reference proteome</keyword>
<dbReference type="Proteomes" id="UP000661280">
    <property type="component" value="Chromosome 1"/>
</dbReference>
<accession>A0A7R7VZC1</accession>
<dbReference type="AlphaFoldDB" id="A0A7R7VZC1"/>
<protein>
    <submittedName>
        <fullName evidence="1">Uncharacterized protein</fullName>
    </submittedName>
</protein>
<dbReference type="EMBL" id="AP024425">
    <property type="protein sequence ID" value="BCR93523.1"/>
    <property type="molecule type" value="Genomic_DNA"/>
</dbReference>
<proteinExistence type="predicted"/>
<evidence type="ECO:0000313" key="2">
    <source>
        <dbReference type="Proteomes" id="UP000661280"/>
    </source>
</evidence>
<dbReference type="RefSeq" id="XP_041537289.1">
    <property type="nucleotide sequence ID" value="XM_041688645.1"/>
</dbReference>
<sequence length="140" mass="15748">MCRDELDKLWLLYLFCSRHAKRGEEEDGASTGYTEYTHGRQTPINGRFVFVFDQLIAETSEGGIPLSTIARLKKCCGRDKERGRNEWIGEFCGMCLTSGALVHSEMIAGFIGSEGTRVICGCFRSESQRLLVYLFLCSIT</sequence>
<evidence type="ECO:0000313" key="1">
    <source>
        <dbReference type="EMBL" id="BCR93523.1"/>
    </source>
</evidence>
<gene>
    <name evidence="1" type="ORF">AKAW2_10569A</name>
</gene>
<reference evidence="1" key="1">
    <citation type="submission" date="2021-01" db="EMBL/GenBank/DDBJ databases">
        <authorList>
            <consortium name="Aspergillus luchuensis mut. kawachii IFO 4304 genome sequencing consortium"/>
            <person name="Kazuki M."/>
            <person name="Futagami T."/>
        </authorList>
    </citation>
    <scope>NUCLEOTIDE SEQUENCE</scope>
    <source>
        <strain evidence="1">IFO 4308</strain>
    </source>
</reference>